<dbReference type="InterPro" id="IPR006311">
    <property type="entry name" value="TAT_signal"/>
</dbReference>
<keyword evidence="4" id="KW-1185">Reference proteome</keyword>
<dbReference type="EMBL" id="OCNE01000005">
    <property type="protein sequence ID" value="SOD62318.1"/>
    <property type="molecule type" value="Genomic_DNA"/>
</dbReference>
<accession>A0A286DUJ6</accession>
<dbReference type="PANTHER" id="PTHR30344">
    <property type="entry name" value="6-PHOSPHOGLUCONOLACTONASE-RELATED"/>
    <property type="match status" value="1"/>
</dbReference>
<organism evidence="3 4">
    <name type="scientific">Streptomyces zhaozhouensis</name>
    <dbReference type="NCBI Taxonomy" id="1300267"/>
    <lineage>
        <taxon>Bacteria</taxon>
        <taxon>Bacillati</taxon>
        <taxon>Actinomycetota</taxon>
        <taxon>Actinomycetes</taxon>
        <taxon>Kitasatosporales</taxon>
        <taxon>Streptomycetaceae</taxon>
        <taxon>Streptomyces</taxon>
    </lineage>
</organism>
<dbReference type="OrthoDB" id="9790815at2"/>
<dbReference type="GO" id="GO:0017057">
    <property type="term" value="F:6-phosphogluconolactonase activity"/>
    <property type="evidence" value="ECO:0007669"/>
    <property type="project" value="TreeGrafter"/>
</dbReference>
<feature type="chain" id="PRO_5038858414" evidence="2">
    <location>
        <begin position="29"/>
        <end position="398"/>
    </location>
</feature>
<dbReference type="Pfam" id="PF10282">
    <property type="entry name" value="Lactonase"/>
    <property type="match status" value="1"/>
</dbReference>
<evidence type="ECO:0000256" key="1">
    <source>
        <dbReference type="ARBA" id="ARBA00005564"/>
    </source>
</evidence>
<dbReference type="InterPro" id="IPR019405">
    <property type="entry name" value="Lactonase_7-beta_prop"/>
</dbReference>
<proteinExistence type="inferred from homology"/>
<reference evidence="3 4" key="1">
    <citation type="submission" date="2017-09" db="EMBL/GenBank/DDBJ databases">
        <authorList>
            <person name="Ehlers B."/>
            <person name="Leendertz F.H."/>
        </authorList>
    </citation>
    <scope>NUCLEOTIDE SEQUENCE [LARGE SCALE GENOMIC DNA]</scope>
    <source>
        <strain evidence="3 4">CGMCC 4.7095</strain>
    </source>
</reference>
<protein>
    <submittedName>
        <fullName evidence="3">6-phosphogluconolactonase</fullName>
    </submittedName>
</protein>
<gene>
    <name evidence="3" type="ORF">SAMN06297387_105134</name>
</gene>
<dbReference type="GO" id="GO:0005829">
    <property type="term" value="C:cytosol"/>
    <property type="evidence" value="ECO:0007669"/>
    <property type="project" value="TreeGrafter"/>
</dbReference>
<feature type="signal peptide" evidence="2">
    <location>
        <begin position="1"/>
        <end position="28"/>
    </location>
</feature>
<dbReference type="InterPro" id="IPR015943">
    <property type="entry name" value="WD40/YVTN_repeat-like_dom_sf"/>
</dbReference>
<dbReference type="RefSeq" id="WP_097230798.1">
    <property type="nucleotide sequence ID" value="NZ_OCNE01000005.1"/>
</dbReference>
<dbReference type="Gene3D" id="2.130.10.10">
    <property type="entry name" value="YVTN repeat-like/Quinoprotein amine dehydrogenase"/>
    <property type="match status" value="1"/>
</dbReference>
<dbReference type="SUPFAM" id="SSF51004">
    <property type="entry name" value="C-terminal (heme d1) domain of cytochrome cd1-nitrite reductase"/>
    <property type="match status" value="1"/>
</dbReference>
<name>A0A286DUJ6_9ACTN</name>
<dbReference type="PROSITE" id="PS51318">
    <property type="entry name" value="TAT"/>
    <property type="match status" value="1"/>
</dbReference>
<keyword evidence="2" id="KW-0732">Signal</keyword>
<sequence length="398" mass="39794">MPPPPVTRRTALTLFAATAGALPFAASAASAASAATATPAAPAAPVPRADPARCYLGSALTEIGVATADPATGALTLDATVAGSRSAFLALSPSAEALYSVIDEEGGRLDAFALDAEGSVTGTLGSAGGLGAGPCHVAVHPDGGHAFSANYNDGTVAVVALREDGAPGEVTQIVQHTGSGPDPDRQEGPHAHMVLIDRGGARLLAVDLGNDSVYAYAFDAERGELTEEHRSPMPPGSGPRHMVLHPDGRTAYVLGELDSTLTACSYAAETGELTPGAVVSLLPEGADPAGNTGAEVVVTADGRFVYASNRGDDSVAVFSVAGDDETAPRLVGHVDSGGATPRHISLGEGDGHLYVANQTAGTVVVFARDAESGELTRVGEPLPLSGVECVLPAASVLG</sequence>
<evidence type="ECO:0000313" key="3">
    <source>
        <dbReference type="EMBL" id="SOD62318.1"/>
    </source>
</evidence>
<dbReference type="InterPro" id="IPR011048">
    <property type="entry name" value="Haem_d1_sf"/>
</dbReference>
<comment type="similarity">
    <text evidence="1">Belongs to the cycloisomerase 2 family.</text>
</comment>
<evidence type="ECO:0000256" key="2">
    <source>
        <dbReference type="SAM" id="SignalP"/>
    </source>
</evidence>
<dbReference type="PANTHER" id="PTHR30344:SF1">
    <property type="entry name" value="6-PHOSPHOGLUCONOLACTONASE"/>
    <property type="match status" value="1"/>
</dbReference>
<dbReference type="Proteomes" id="UP000219072">
    <property type="component" value="Unassembled WGS sequence"/>
</dbReference>
<dbReference type="AlphaFoldDB" id="A0A286DUJ6"/>
<evidence type="ECO:0000313" key="4">
    <source>
        <dbReference type="Proteomes" id="UP000219072"/>
    </source>
</evidence>
<dbReference type="InterPro" id="IPR050282">
    <property type="entry name" value="Cycloisomerase_2"/>
</dbReference>